<keyword evidence="2" id="KW-0677">Repeat</keyword>
<feature type="domain" description="Ig-like" evidence="7">
    <location>
        <begin position="1032"/>
        <end position="1119"/>
    </location>
</feature>
<feature type="domain" description="Fibronectin type-III" evidence="8">
    <location>
        <begin position="1403"/>
        <end position="1492"/>
    </location>
</feature>
<gene>
    <name evidence="9" type="ORF">PMEA_00022744</name>
</gene>
<feature type="domain" description="Ig-like" evidence="7">
    <location>
        <begin position="659"/>
        <end position="745"/>
    </location>
</feature>
<keyword evidence="1 6" id="KW-0732">Signal</keyword>
<comment type="caution">
    <text evidence="9">The sequence shown here is derived from an EMBL/GenBank/DDBJ whole genome shotgun (WGS) entry which is preliminary data.</text>
</comment>
<evidence type="ECO:0000259" key="8">
    <source>
        <dbReference type="PROSITE" id="PS50853"/>
    </source>
</evidence>
<evidence type="ECO:0000256" key="5">
    <source>
        <dbReference type="SAM" id="MobiDB-lite"/>
    </source>
</evidence>
<feature type="chain" id="PRO_5043773627" evidence="6">
    <location>
        <begin position="31"/>
        <end position="2030"/>
    </location>
</feature>
<keyword evidence="4" id="KW-0393">Immunoglobulin domain</keyword>
<dbReference type="Proteomes" id="UP001159428">
    <property type="component" value="Unassembled WGS sequence"/>
</dbReference>
<feature type="compositionally biased region" description="Acidic residues" evidence="5">
    <location>
        <begin position="160"/>
        <end position="173"/>
    </location>
</feature>
<protein>
    <submittedName>
        <fullName evidence="9">Uncharacterized protein</fullName>
    </submittedName>
</protein>
<feature type="compositionally biased region" description="Polar residues" evidence="5">
    <location>
        <begin position="204"/>
        <end position="224"/>
    </location>
</feature>
<feature type="region of interest" description="Disordered" evidence="5">
    <location>
        <begin position="160"/>
        <end position="181"/>
    </location>
</feature>
<feature type="domain" description="Ig-like" evidence="7">
    <location>
        <begin position="1312"/>
        <end position="1395"/>
    </location>
</feature>
<feature type="domain" description="Ig-like" evidence="7">
    <location>
        <begin position="1218"/>
        <end position="1300"/>
    </location>
</feature>
<dbReference type="PROSITE" id="PS50853">
    <property type="entry name" value="FN3"/>
    <property type="match status" value="2"/>
</dbReference>
<keyword evidence="3" id="KW-1015">Disulfide bond</keyword>
<evidence type="ECO:0000256" key="6">
    <source>
        <dbReference type="SAM" id="SignalP"/>
    </source>
</evidence>
<dbReference type="SUPFAM" id="SSF48726">
    <property type="entry name" value="Immunoglobulin"/>
    <property type="match status" value="6"/>
</dbReference>
<accession>A0AAU9XHE3</accession>
<dbReference type="InterPro" id="IPR036116">
    <property type="entry name" value="FN3_sf"/>
</dbReference>
<sequence length="2030" mass="223016">MYKNLRVAMAQTFVLYLVVVLGTFASVVRTQGTEWEEYTPYWCTPVGRVLMSRGTTVKECKSYCNEGCGAIEWWEGGGQACYLCTDLSLLIEFPYTRDLSYPPHVFIKQSDAQATPTTIATTIATTSTAVTSDEGIPTTTPEETKTTSSMEEIFPTVFPIDEDDISSTPDEEGTTSAATDGEDIASTPFLVSTLATEQEKTSAVYQEGTTASPEMTTSAPSVEGTTAKPERTTTRSAVEGDGTVSEPDHRITTSALNLQQTTTSPFHGGSTSTTNEESTTKEAEQEMTALSPIQESTASALDLQTTTSAPEHERPTSKPEVEGTNTGKEETTPSPGQEAKTSELDPVAKDPEKETSLPNKEATTTLPEKGASTSVPELEWTTLSPHSGRKTYAQGATPESHEDTTSSPSSKEATTSGPELIKTISAPNKEGSTSATRQEGTTSLLQQAGITSASEAVPPASEKQQEGTSSEPSEQVTTIPQGQEFSTSSYKGITLKPKEERTTVTHPEKKMTISNEGKTNSAKEGGTSSTPTESHSIRSPVTLPGVPIEVSSKTISETELEVSWMPPHEGRSNILFYRVKVIDVSGGGLTRIIQVPQYVQSVTVDSLNPDTEYLFAVSAGNQHGIGPLSEEMSGRTKAIIARIEPTKDTEVQSTSQEEPVVRLSHRTDFVVAGMDKSTRAICFVSGQEFIGWFKSTGKQIIGTSPNHRMYVEDEDDSYSLVIRRLMQSDGGEYVCRGTKTSATYSLYVEFSVEDPPDVQNLWLNQEGEIFVGVKIGYPAPEYLWQKNGVKLDANSGRFRLLPDGTIKISKVSAEDAGDYKVRISQLNRRRETTETIKVRIFDPPQIDTTKPAERNLTFGYPTTLECLVSGIPKPEVTWTGPNGETVTGSEQRISFQSDGSLKIFQVNLMDMGRWTCEAINSVGSASRQIEVQAIYMPPEIHQLSNISANEGDSKSLKCTASGFPLPKVIWLRDNKEYPGQMKKPGESVLNLEDLGLDDISKFICEASNAATDEEGEIIVKTVAVDLFVMVEPRPYDSNLVKEPVYSELGSPVPVRLACAFTGYPPPEVRITKDDDSVVNGIESVWIDIVTDSLDDYGVYHCVAENVVSLSKLNYTFEVKRSEAPKFTLEPKVPTGNLTAGFPVTMTWNVSGIPKPEMRWKSPSEGYVTLVNPRFLLSERNLTIKTLEEKDAGIWTIEATNSLKTTKVQVQFGTIFVPPQIKPIPDVVAYEGENTTLTCTASGVPTPDVKWISEGKEFFDEQKSPGKSEITLLNLGLEDNSQFICEAKNGAQDDKGKELVDVQSMKLIVKVEPKPADSTHRAKPVLSYIGNPEPSVFNCEFSGYPPPDVRILKDGQVLAYGEDSLSYSVSVDSVDDFGEYICMAENEVGKSKKNYTFEIRSSAAPSSPRDFTGEPTCDSVVLSWSHPEDSGGFPVISYVITYSNNTVVISSDLTDFIIDNLKHGTTYKIGLQARTEAGIGKEANVEVKTTQFCQVSSCVNVLEDGDLYTLNASQGLWPRDGFCRALSAHRASEPDMYRLSTDYYIPGTKGSMVVTYVGVFFNAQNEDNFDFIFFRVGASDNPCFQTGEIQRGRLNWYGSQVGSCPHGPPRNARWIHITLEVRKSEVSVFLEGVHVTSFRGHFPPKGAGGVLLANRRGSVVRFKKFIINDIPSLPFETKSCATMQDNTKYYSMISQGDFWSQGFCRALLKDVNLEETSTYQVSVDLFSDLGWSGDRIAYLGIIFNARDINNADFIYFRPYWKDHCYQTGYLMGGRQRREGAKTGPCSCTVAGGKWFNVRLEIRSNIVSVFMNGLAAATFKSHFPSTNKGTGVLVTGGCRKSIRFRNFTVKSLPLLPFTSKNCQGTRDSGSYFTLMAYPGIEDTTQPGVCRAVYPKNVLGTSYVISVSFYVQGSLLGGKYGVMFNVKNADSFEFVYFRPYNRDDCVQIGYLQGTRINEGERRKPKSLTCSYGFMRGGSWYDVRLKVNGSEVKVLIDDVVVAVFKSRFPTIGRGGVMVASGYKRRINFKDFRIL</sequence>
<dbReference type="CDD" id="cd00063">
    <property type="entry name" value="FN3"/>
    <property type="match status" value="2"/>
</dbReference>
<dbReference type="InterPro" id="IPR003599">
    <property type="entry name" value="Ig_sub"/>
</dbReference>
<dbReference type="InterPro" id="IPR003961">
    <property type="entry name" value="FN3_dom"/>
</dbReference>
<dbReference type="Pfam" id="PF00041">
    <property type="entry name" value="fn3"/>
    <property type="match status" value="2"/>
</dbReference>
<evidence type="ECO:0000259" key="7">
    <source>
        <dbReference type="PROSITE" id="PS50835"/>
    </source>
</evidence>
<organism evidence="9 10">
    <name type="scientific">Pocillopora meandrina</name>
    <dbReference type="NCBI Taxonomy" id="46732"/>
    <lineage>
        <taxon>Eukaryota</taxon>
        <taxon>Metazoa</taxon>
        <taxon>Cnidaria</taxon>
        <taxon>Anthozoa</taxon>
        <taxon>Hexacorallia</taxon>
        <taxon>Scleractinia</taxon>
        <taxon>Astrocoeniina</taxon>
        <taxon>Pocilloporidae</taxon>
        <taxon>Pocillopora</taxon>
    </lineage>
</organism>
<dbReference type="Pfam" id="PF07679">
    <property type="entry name" value="I-set"/>
    <property type="match status" value="2"/>
</dbReference>
<dbReference type="InterPro" id="IPR051170">
    <property type="entry name" value="Neural/epithelial_adhesion"/>
</dbReference>
<dbReference type="SUPFAM" id="SSF49265">
    <property type="entry name" value="Fibronectin type III"/>
    <property type="match status" value="2"/>
</dbReference>
<proteinExistence type="predicted"/>
<dbReference type="InterPro" id="IPR036179">
    <property type="entry name" value="Ig-like_dom_sf"/>
</dbReference>
<feature type="compositionally biased region" description="Polar residues" evidence="5">
    <location>
        <begin position="430"/>
        <end position="454"/>
    </location>
</feature>
<keyword evidence="10" id="KW-1185">Reference proteome</keyword>
<feature type="signal peptide" evidence="6">
    <location>
        <begin position="1"/>
        <end position="30"/>
    </location>
</feature>
<evidence type="ECO:0000256" key="3">
    <source>
        <dbReference type="ARBA" id="ARBA00023157"/>
    </source>
</evidence>
<feature type="compositionally biased region" description="Basic and acidic residues" evidence="5">
    <location>
        <begin position="496"/>
        <end position="511"/>
    </location>
</feature>
<feature type="compositionally biased region" description="Polar residues" evidence="5">
    <location>
        <begin position="291"/>
        <end position="309"/>
    </location>
</feature>
<feature type="compositionally biased region" description="Polar residues" evidence="5">
    <location>
        <begin position="512"/>
        <end position="539"/>
    </location>
</feature>
<evidence type="ECO:0000256" key="1">
    <source>
        <dbReference type="ARBA" id="ARBA00022729"/>
    </source>
</evidence>
<dbReference type="SMART" id="SM00409">
    <property type="entry name" value="IG"/>
    <property type="match status" value="7"/>
</dbReference>
<dbReference type="SMART" id="SM00408">
    <property type="entry name" value="IGc2"/>
    <property type="match status" value="7"/>
</dbReference>
<feature type="compositionally biased region" description="Basic and acidic residues" evidence="5">
    <location>
        <begin position="310"/>
        <end position="331"/>
    </location>
</feature>
<feature type="compositionally biased region" description="Polar residues" evidence="5">
    <location>
        <begin position="466"/>
        <end position="491"/>
    </location>
</feature>
<feature type="domain" description="Ig-like" evidence="7">
    <location>
        <begin position="1124"/>
        <end position="1208"/>
    </location>
</feature>
<dbReference type="PANTHER" id="PTHR12231:SF253">
    <property type="entry name" value="DPR-INTERACTING PROTEIN ETA, ISOFORM B-RELATED"/>
    <property type="match status" value="1"/>
</dbReference>
<feature type="region of interest" description="Disordered" evidence="5">
    <location>
        <begin position="204"/>
        <end position="544"/>
    </location>
</feature>
<feature type="compositionally biased region" description="Basic and acidic residues" evidence="5">
    <location>
        <begin position="340"/>
        <end position="355"/>
    </location>
</feature>
<evidence type="ECO:0000313" key="10">
    <source>
        <dbReference type="Proteomes" id="UP001159428"/>
    </source>
</evidence>
<evidence type="ECO:0000313" key="9">
    <source>
        <dbReference type="EMBL" id="CAH3146001.1"/>
    </source>
</evidence>
<dbReference type="InterPro" id="IPR007110">
    <property type="entry name" value="Ig-like_dom"/>
</dbReference>
<dbReference type="CDD" id="cd00096">
    <property type="entry name" value="Ig"/>
    <property type="match status" value="2"/>
</dbReference>
<dbReference type="PROSITE" id="PS50835">
    <property type="entry name" value="IG_LIKE"/>
    <property type="match status" value="7"/>
</dbReference>
<feature type="compositionally biased region" description="Polar residues" evidence="5">
    <location>
        <begin position="356"/>
        <end position="385"/>
    </location>
</feature>
<dbReference type="InterPro" id="IPR003598">
    <property type="entry name" value="Ig_sub2"/>
</dbReference>
<feature type="domain" description="Fibronectin type-III" evidence="8">
    <location>
        <begin position="546"/>
        <end position="639"/>
    </location>
</feature>
<reference evidence="9 10" key="1">
    <citation type="submission" date="2022-05" db="EMBL/GenBank/DDBJ databases">
        <authorList>
            <consortium name="Genoscope - CEA"/>
            <person name="William W."/>
        </authorList>
    </citation>
    <scope>NUCLEOTIDE SEQUENCE [LARGE SCALE GENOMIC DNA]</scope>
</reference>
<dbReference type="InterPro" id="IPR013098">
    <property type="entry name" value="Ig_I-set"/>
</dbReference>
<dbReference type="InterPro" id="IPR013783">
    <property type="entry name" value="Ig-like_fold"/>
</dbReference>
<dbReference type="Gene3D" id="2.60.120.560">
    <property type="entry name" value="Exo-inulinase, domain 1"/>
    <property type="match status" value="2"/>
</dbReference>
<evidence type="ECO:0000256" key="4">
    <source>
        <dbReference type="ARBA" id="ARBA00023319"/>
    </source>
</evidence>
<dbReference type="Pfam" id="PF13927">
    <property type="entry name" value="Ig_3"/>
    <property type="match status" value="2"/>
</dbReference>
<feature type="domain" description="Ig-like" evidence="7">
    <location>
        <begin position="938"/>
        <end position="1023"/>
    </location>
</feature>
<feature type="domain" description="Ig-like" evidence="7">
    <location>
        <begin position="844"/>
        <end position="932"/>
    </location>
</feature>
<feature type="compositionally biased region" description="Polar residues" evidence="5">
    <location>
        <begin position="405"/>
        <end position="417"/>
    </location>
</feature>
<dbReference type="Gene3D" id="2.60.40.10">
    <property type="entry name" value="Immunoglobulins"/>
    <property type="match status" value="10"/>
</dbReference>
<dbReference type="SMART" id="SM00060">
    <property type="entry name" value="FN3"/>
    <property type="match status" value="2"/>
</dbReference>
<evidence type="ECO:0000256" key="2">
    <source>
        <dbReference type="ARBA" id="ARBA00022737"/>
    </source>
</evidence>
<dbReference type="PANTHER" id="PTHR12231">
    <property type="entry name" value="CTX-RELATED TYPE I TRANSMEMBRANE PROTEIN"/>
    <property type="match status" value="1"/>
</dbReference>
<name>A0AAU9XHE3_9CNID</name>
<feature type="compositionally biased region" description="Polar residues" evidence="5">
    <location>
        <begin position="252"/>
        <end position="265"/>
    </location>
</feature>
<dbReference type="EMBL" id="CALNXJ010000041">
    <property type="protein sequence ID" value="CAH3146001.1"/>
    <property type="molecule type" value="Genomic_DNA"/>
</dbReference>